<name>A0A2U3LMN3_9FIRM</name>
<dbReference type="OrthoDB" id="3035462at2"/>
<reference evidence="2" key="1">
    <citation type="submission" date="2018-02" db="EMBL/GenBank/DDBJ databases">
        <authorList>
            <person name="Hausmann B."/>
        </authorList>
    </citation>
    <scope>NUCLEOTIDE SEQUENCE [LARGE SCALE GENOMIC DNA]</scope>
    <source>
        <strain evidence="2">Peat soil MAG SbF1</strain>
    </source>
</reference>
<protein>
    <submittedName>
        <fullName evidence="1">Uncharacterized protein</fullName>
    </submittedName>
</protein>
<accession>A0A2U3LMN3</accession>
<dbReference type="EMBL" id="OMOF01000600">
    <property type="protein sequence ID" value="SPF53138.1"/>
    <property type="molecule type" value="Genomic_DNA"/>
</dbReference>
<organism evidence="1 2">
    <name type="scientific">Candidatus Desulfosporosinus infrequens</name>
    <dbReference type="NCBI Taxonomy" id="2043169"/>
    <lineage>
        <taxon>Bacteria</taxon>
        <taxon>Bacillati</taxon>
        <taxon>Bacillota</taxon>
        <taxon>Clostridia</taxon>
        <taxon>Eubacteriales</taxon>
        <taxon>Desulfitobacteriaceae</taxon>
        <taxon>Desulfosporosinus</taxon>
    </lineage>
</organism>
<proteinExistence type="predicted"/>
<evidence type="ECO:0000313" key="1">
    <source>
        <dbReference type="EMBL" id="SPF53138.1"/>
    </source>
</evidence>
<evidence type="ECO:0000313" key="2">
    <source>
        <dbReference type="Proteomes" id="UP000238916"/>
    </source>
</evidence>
<dbReference type="Proteomes" id="UP000238916">
    <property type="component" value="Unassembled WGS sequence"/>
</dbReference>
<dbReference type="AlphaFoldDB" id="A0A2U3LMN3"/>
<sequence>MIESYDDFQGETNLPQEAATNLEGSIPFIDLFPSRFMHQYTQFDSIDELLSSGGFEVNSEDDYEAIPDEAIDAHVAKTTNFDSWREMLTNAIEDSYIIERLGL</sequence>
<gene>
    <name evidence="1" type="ORF">SBF1_6390004</name>
</gene>